<dbReference type="InterPro" id="IPR000387">
    <property type="entry name" value="Tyr_Pase_dom"/>
</dbReference>
<dbReference type="InterPro" id="IPR013783">
    <property type="entry name" value="Ig-like_fold"/>
</dbReference>
<gene>
    <name evidence="14" type="primary">Ptp99A_15</name>
    <name evidence="14" type="ORF">FJT64_001881</name>
</gene>
<dbReference type="InterPro" id="IPR013106">
    <property type="entry name" value="Ig_V-set"/>
</dbReference>
<evidence type="ECO:0000256" key="7">
    <source>
        <dbReference type="ARBA" id="ARBA00051722"/>
    </source>
</evidence>
<dbReference type="Pfam" id="PF00102">
    <property type="entry name" value="Y_phosphatase"/>
    <property type="match status" value="2"/>
</dbReference>
<evidence type="ECO:0000259" key="12">
    <source>
        <dbReference type="PROSITE" id="PS50835"/>
    </source>
</evidence>
<dbReference type="CDD" id="cd00063">
    <property type="entry name" value="FN3"/>
    <property type="match status" value="4"/>
</dbReference>
<dbReference type="InterPro" id="IPR003599">
    <property type="entry name" value="Ig_sub"/>
</dbReference>
<feature type="domain" description="Fibronectin type-III" evidence="13">
    <location>
        <begin position="214"/>
        <end position="312"/>
    </location>
</feature>
<feature type="domain" description="Ig-like" evidence="12">
    <location>
        <begin position="1"/>
        <end position="95"/>
    </location>
</feature>
<dbReference type="GO" id="GO:0004725">
    <property type="term" value="F:protein tyrosine phosphatase activity"/>
    <property type="evidence" value="ECO:0007669"/>
    <property type="project" value="UniProtKB-EC"/>
</dbReference>
<dbReference type="SMART" id="SM00194">
    <property type="entry name" value="PTPc"/>
    <property type="match status" value="2"/>
</dbReference>
<dbReference type="InterPro" id="IPR003961">
    <property type="entry name" value="FN3_dom"/>
</dbReference>
<keyword evidence="15" id="KW-1185">Reference proteome</keyword>
<dbReference type="InterPro" id="IPR003595">
    <property type="entry name" value="Tyr_Pase_cat"/>
</dbReference>
<feature type="compositionally biased region" description="Low complexity" evidence="8">
    <location>
        <begin position="1190"/>
        <end position="1232"/>
    </location>
</feature>
<dbReference type="InterPro" id="IPR050348">
    <property type="entry name" value="Protein-Tyr_Phosphatase"/>
</dbReference>
<dbReference type="PROSITE" id="PS50055">
    <property type="entry name" value="TYR_PHOSPHATASE_PTP"/>
    <property type="match status" value="2"/>
</dbReference>
<keyword evidence="9" id="KW-0812">Transmembrane</keyword>
<sequence length="1329" mass="149947">MCRVNPETVMARAGTRLALPCPGRSAVGAPLLVSWLCSDCGRGPGQVTVAEYSQDGTVSLLMDPSRVQLVRHSFQLVLDPTMISDTGTYVCRINNDPAPDFIKVIVQDVPDAPGKPLVGGFTSTSVNISWAPSINSRRTPVHHYVVQVKEGEQGTWDLLGGIVTPDNSTAFTVSELKPFTAYSFRVLGVNDLGQGAPSNSSYIIKTLRQLPGERPVIVSAHNVSAESIELAWLLPASLEAMNGEFLGYQLTYRPVTSDPAEWTEADLHGTDVTSFAIQGLEPYTEYELRLQYRNMLGLGEPTVVNVWTAEGEPRSPERLTSNEIGDTWAHITWSRPTKPGAKITGYHVYYETDDNSDRKQDGRLVDRTDDIISYNLTGLAPYTRYRVWVVAQSRRGEGQRSSPLEVRTDVSNPGTPAISNITCKGGSSVYVHWKRPGQLRGAVDFYLVQYRAEQSRQYEELVIPTTVGRQEETMFLPNLTLNTMYEVRVVAGTNSLYQPRVTYRGLPSESHHVYVQPNCEAIQQQRLRGVWRLSPGVVAGIACGAAALLLATLALVMWKKYFQAAYNHLDEQNKTPSVISTDWENDSPDGGGGPVPVHLFPKHVSRLHADGDIGFSKEYEAIQTQTLLDGYTSEFSQQPENKDKNRYLNIVAYDHTRVPLRPLPGQHRCDYVNANFIDGYEKPRAYIGTQGPLPDTYGTFWRMVWEQDVHIIVMITNLMERGRKKCDMYWPQEGSETHGVIKVTAAGEDVMATYTIRKFKLQHMKAKKPRRSATKTVYQYHYTNWPDHGIPENPLPILSFVRKSAAANRDGAGPIIVHCSAGVGRTGTYIVLDSMMRMIRTRGELNVFGFLKYIRTQRNFLVQTEDQYIFVHDALLEAIESGETDIHRSFLSRYLHNLQTTEQDIYPWYNLDRQFKLITYDQATDYDMTSARHPVNYRKNRSMELLPVESYRVCLTPRPGVDGSDYINASWLLGHSRLQEFIVTQHPLVGTVSAFWQMVWDHNAQTAVLLSPVDDQEYCIFWPLEREEIACDQFRVRFTSERQQGPFVIRDFTLQSFTDDYEMPMRIIQCSDWPLNCSPIGHVFDLIQLVQRDHLEYQNGPCVVVDRFGGTEAATFCCLTTLMKQLEYESHADVYMYARLYHTRRPGVWRNQDDYLYLYRTIESLVSGASSPLPPSPTDATVAGIQNHLPLQQQQQQQQQQRSQQQLLHQSQKLLHQSQSSLHSLQPHQLPHQPSPQQPQQLKPILKNSAAGLQQYHAQQVTSGYPARHASTPLKGASDDYVHPSPSLAHPNGHIPGGHAAAHGNGRPYRIPPDGRESTVLDIEHYVNA</sequence>
<dbReference type="OrthoDB" id="6371915at2759"/>
<dbReference type="Gene3D" id="3.90.190.10">
    <property type="entry name" value="Protein tyrosine phosphatase superfamily"/>
    <property type="match status" value="2"/>
</dbReference>
<comment type="subcellular location">
    <subcellularLocation>
        <location evidence="1">Membrane</location>
        <topology evidence="1">Single-pass membrane protein</topology>
    </subcellularLocation>
</comment>
<keyword evidence="3" id="KW-0732">Signal</keyword>
<dbReference type="SMART" id="SM00409">
    <property type="entry name" value="IG"/>
    <property type="match status" value="1"/>
</dbReference>
<dbReference type="InterPro" id="IPR016130">
    <property type="entry name" value="Tyr_Pase_AS"/>
</dbReference>
<dbReference type="PRINTS" id="PR00700">
    <property type="entry name" value="PRTYPHPHTASE"/>
</dbReference>
<dbReference type="Gene3D" id="2.60.40.10">
    <property type="entry name" value="Immunoglobulins"/>
    <property type="match status" value="5"/>
</dbReference>
<comment type="caution">
    <text evidence="14">The sequence shown here is derived from an EMBL/GenBank/DDBJ whole genome shotgun (WGS) entry which is preliminary data.</text>
</comment>
<dbReference type="InterPro" id="IPR029021">
    <property type="entry name" value="Prot-tyrosine_phosphatase-like"/>
</dbReference>
<dbReference type="InterPro" id="IPR036116">
    <property type="entry name" value="FN3_sf"/>
</dbReference>
<evidence type="ECO:0000256" key="1">
    <source>
        <dbReference type="ARBA" id="ARBA00004167"/>
    </source>
</evidence>
<feature type="domain" description="Fibronectin type-III" evidence="13">
    <location>
        <begin position="412"/>
        <end position="518"/>
    </location>
</feature>
<dbReference type="SUPFAM" id="SSF49265">
    <property type="entry name" value="Fibronectin type III"/>
    <property type="match status" value="2"/>
</dbReference>
<reference evidence="14 15" key="1">
    <citation type="submission" date="2019-07" db="EMBL/GenBank/DDBJ databases">
        <title>Draft genome assembly of a fouling barnacle, Amphibalanus amphitrite (Darwin, 1854): The first reference genome for Thecostraca.</title>
        <authorList>
            <person name="Kim W."/>
        </authorList>
    </citation>
    <scope>NUCLEOTIDE SEQUENCE [LARGE SCALE GENOMIC DNA]</scope>
    <source>
        <strain evidence="14">SNU_AA5</strain>
        <tissue evidence="14">Soma without cirri and trophi</tissue>
    </source>
</reference>
<dbReference type="PANTHER" id="PTHR19134:SF540">
    <property type="entry name" value="TYROSINE-PROTEIN PHOSPHATASE 99A"/>
    <property type="match status" value="1"/>
</dbReference>
<dbReference type="Pfam" id="PF07686">
    <property type="entry name" value="V-set"/>
    <property type="match status" value="1"/>
</dbReference>
<dbReference type="FunFam" id="3.90.190.10:FF:000013">
    <property type="entry name" value="receptor-type tyrosine-protein phosphatase zeta isoform X1"/>
    <property type="match status" value="1"/>
</dbReference>
<dbReference type="PROSITE" id="PS50056">
    <property type="entry name" value="TYR_PHOSPHATASE_2"/>
    <property type="match status" value="1"/>
</dbReference>
<dbReference type="GO" id="GO:0048666">
    <property type="term" value="P:neuron development"/>
    <property type="evidence" value="ECO:0007669"/>
    <property type="project" value="UniProtKB-ARBA"/>
</dbReference>
<evidence type="ECO:0000259" key="10">
    <source>
        <dbReference type="PROSITE" id="PS50055"/>
    </source>
</evidence>
<evidence type="ECO:0000256" key="3">
    <source>
        <dbReference type="ARBA" id="ARBA00022729"/>
    </source>
</evidence>
<keyword evidence="4" id="KW-0378">Hydrolase</keyword>
<dbReference type="EC" id="3.1.3.48" evidence="2"/>
<dbReference type="PROSITE" id="PS00383">
    <property type="entry name" value="TYR_PHOSPHATASE_1"/>
    <property type="match status" value="1"/>
</dbReference>
<feature type="domain" description="Tyrosine-protein phosphatase" evidence="10">
    <location>
        <begin position="615"/>
        <end position="878"/>
    </location>
</feature>
<accession>A0A6A4WXS8</accession>
<evidence type="ECO:0000256" key="4">
    <source>
        <dbReference type="ARBA" id="ARBA00022801"/>
    </source>
</evidence>
<evidence type="ECO:0000313" key="15">
    <source>
        <dbReference type="Proteomes" id="UP000440578"/>
    </source>
</evidence>
<dbReference type="PROSITE" id="PS50853">
    <property type="entry name" value="FN3"/>
    <property type="match status" value="4"/>
</dbReference>
<protein>
    <recommendedName>
        <fullName evidence="2">protein-tyrosine-phosphatase</fullName>
        <ecNumber evidence="2">3.1.3.48</ecNumber>
    </recommendedName>
</protein>
<feature type="domain" description="Tyrosine specific protein phosphatases" evidence="11">
    <location>
        <begin position="795"/>
        <end position="869"/>
    </location>
</feature>
<dbReference type="InterPro" id="IPR036179">
    <property type="entry name" value="Ig-like_dom_sf"/>
</dbReference>
<keyword evidence="6 9" id="KW-0472">Membrane</keyword>
<dbReference type="SUPFAM" id="SSF52799">
    <property type="entry name" value="(Phosphotyrosine protein) phosphatases II"/>
    <property type="match status" value="2"/>
</dbReference>
<dbReference type="Pfam" id="PF00041">
    <property type="entry name" value="fn3"/>
    <property type="match status" value="4"/>
</dbReference>
<evidence type="ECO:0000256" key="9">
    <source>
        <dbReference type="SAM" id="Phobius"/>
    </source>
</evidence>
<feature type="region of interest" description="Disordered" evidence="8">
    <location>
        <begin position="1190"/>
        <end position="1241"/>
    </location>
</feature>
<evidence type="ECO:0000256" key="8">
    <source>
        <dbReference type="SAM" id="MobiDB-lite"/>
    </source>
</evidence>
<feature type="domain" description="Tyrosine-protein phosphatase" evidence="10">
    <location>
        <begin position="911"/>
        <end position="1165"/>
    </location>
</feature>
<dbReference type="InterPro" id="IPR000242">
    <property type="entry name" value="PTP_cat"/>
</dbReference>
<dbReference type="EMBL" id="VIIS01000292">
    <property type="protein sequence ID" value="KAF0310683.1"/>
    <property type="molecule type" value="Genomic_DNA"/>
</dbReference>
<feature type="domain" description="Fibronectin type-III" evidence="13">
    <location>
        <begin position="315"/>
        <end position="411"/>
    </location>
</feature>
<dbReference type="Proteomes" id="UP000440578">
    <property type="component" value="Unassembled WGS sequence"/>
</dbReference>
<dbReference type="InterPro" id="IPR007110">
    <property type="entry name" value="Ig-like_dom"/>
</dbReference>
<proteinExistence type="predicted"/>
<dbReference type="CDD" id="cd14549">
    <property type="entry name" value="R5-PTPc-1"/>
    <property type="match status" value="1"/>
</dbReference>
<name>A0A6A4WXS8_AMPAM</name>
<dbReference type="PANTHER" id="PTHR19134">
    <property type="entry name" value="RECEPTOR-TYPE TYROSINE-PROTEIN PHOSPHATASE"/>
    <property type="match status" value="1"/>
</dbReference>
<keyword evidence="9" id="KW-1133">Transmembrane helix</keyword>
<evidence type="ECO:0000256" key="5">
    <source>
        <dbReference type="ARBA" id="ARBA00022912"/>
    </source>
</evidence>
<comment type="catalytic activity">
    <reaction evidence="7">
        <text>O-phospho-L-tyrosyl-[protein] + H2O = L-tyrosyl-[protein] + phosphate</text>
        <dbReference type="Rhea" id="RHEA:10684"/>
        <dbReference type="Rhea" id="RHEA-COMP:10136"/>
        <dbReference type="Rhea" id="RHEA-COMP:20101"/>
        <dbReference type="ChEBI" id="CHEBI:15377"/>
        <dbReference type="ChEBI" id="CHEBI:43474"/>
        <dbReference type="ChEBI" id="CHEBI:46858"/>
        <dbReference type="ChEBI" id="CHEBI:61978"/>
        <dbReference type="EC" id="3.1.3.48"/>
    </reaction>
</comment>
<organism evidence="14 15">
    <name type="scientific">Amphibalanus amphitrite</name>
    <name type="common">Striped barnacle</name>
    <name type="synonym">Balanus amphitrite</name>
    <dbReference type="NCBI Taxonomy" id="1232801"/>
    <lineage>
        <taxon>Eukaryota</taxon>
        <taxon>Metazoa</taxon>
        <taxon>Ecdysozoa</taxon>
        <taxon>Arthropoda</taxon>
        <taxon>Crustacea</taxon>
        <taxon>Multicrustacea</taxon>
        <taxon>Cirripedia</taxon>
        <taxon>Thoracica</taxon>
        <taxon>Thoracicalcarea</taxon>
        <taxon>Balanomorpha</taxon>
        <taxon>Balanoidea</taxon>
        <taxon>Balanidae</taxon>
        <taxon>Amphibalaninae</taxon>
        <taxon>Amphibalanus</taxon>
    </lineage>
</organism>
<dbReference type="SUPFAM" id="SSF48726">
    <property type="entry name" value="Immunoglobulin"/>
    <property type="match status" value="1"/>
</dbReference>
<dbReference type="PROSITE" id="PS50835">
    <property type="entry name" value="IG_LIKE"/>
    <property type="match status" value="1"/>
</dbReference>
<feature type="domain" description="Fibronectin type-III" evidence="13">
    <location>
        <begin position="112"/>
        <end position="209"/>
    </location>
</feature>
<dbReference type="FunFam" id="3.90.190.10:FF:000068">
    <property type="entry name" value="receptor-type tyrosine-protein phosphatase zeta"/>
    <property type="match status" value="1"/>
</dbReference>
<evidence type="ECO:0000313" key="14">
    <source>
        <dbReference type="EMBL" id="KAF0310683.1"/>
    </source>
</evidence>
<dbReference type="SMART" id="SM00404">
    <property type="entry name" value="PTPc_motif"/>
    <property type="match status" value="2"/>
</dbReference>
<evidence type="ECO:0000259" key="11">
    <source>
        <dbReference type="PROSITE" id="PS50056"/>
    </source>
</evidence>
<evidence type="ECO:0000256" key="6">
    <source>
        <dbReference type="ARBA" id="ARBA00023136"/>
    </source>
</evidence>
<evidence type="ECO:0000259" key="13">
    <source>
        <dbReference type="PROSITE" id="PS50853"/>
    </source>
</evidence>
<dbReference type="SMART" id="SM00060">
    <property type="entry name" value="FN3"/>
    <property type="match status" value="4"/>
</dbReference>
<dbReference type="GO" id="GO:0016020">
    <property type="term" value="C:membrane"/>
    <property type="evidence" value="ECO:0007669"/>
    <property type="project" value="UniProtKB-SubCell"/>
</dbReference>
<feature type="transmembrane region" description="Helical" evidence="9">
    <location>
        <begin position="536"/>
        <end position="558"/>
    </location>
</feature>
<keyword evidence="5" id="KW-0904">Protein phosphatase</keyword>
<evidence type="ECO:0000256" key="2">
    <source>
        <dbReference type="ARBA" id="ARBA00013064"/>
    </source>
</evidence>